<sequence length="270" mass="30776">MAHYFVGDIQGCYSELMSLLDRVNFEPSTDTLVPVGDLVARGPESELVASLMLKLGDAVKPVLGNHDLHLLSIYSGLYSAKKNDKLEALLNAEFIEDYIDWLRFQPLIRCFPEFNLVTSHAGLHPDLSLDLHLSLADSAQQKLRADNYQDWLKKMYGNKPDCYSQDLSDTDKFRLIVNITTRMRYLDKRNRLDFKAKMPVGESPKSLTPWFECYAENTMMPKVIFGHWASLLGQTNRQSVIALDTGCVWGNELTMYCAENQTYYRKSALA</sequence>
<dbReference type="PANTHER" id="PTHR40942">
    <property type="match status" value="1"/>
</dbReference>
<comment type="caution">
    <text evidence="10">The sequence shown here is derived from an EMBL/GenBank/DDBJ whole genome shotgun (WGS) entry which is preliminary data.</text>
</comment>
<dbReference type="GO" id="GO:0008803">
    <property type="term" value="F:bis(5'-nucleosyl)-tetraphosphatase (symmetrical) activity"/>
    <property type="evidence" value="ECO:0007669"/>
    <property type="project" value="UniProtKB-EC"/>
</dbReference>
<evidence type="ECO:0000256" key="7">
    <source>
        <dbReference type="ARBA" id="ARBA00033210"/>
    </source>
</evidence>
<dbReference type="PANTHER" id="PTHR40942:SF4">
    <property type="entry name" value="CYTOCHROME C5"/>
    <property type="match status" value="1"/>
</dbReference>
<keyword evidence="11" id="KW-1185">Reference proteome</keyword>
<dbReference type="Gene3D" id="3.60.21.10">
    <property type="match status" value="1"/>
</dbReference>
<protein>
    <recommendedName>
        <fullName evidence="3">bis(5'-nucleosyl)-tetraphosphatase (symmetrical)</fullName>
        <ecNumber evidence="3">3.6.1.41</ecNumber>
    </recommendedName>
    <alternativeName>
        <fullName evidence="6">Ap4A hydrolase</fullName>
    </alternativeName>
    <alternativeName>
        <fullName evidence="5">Diadenosine 5',5'''-P1,P4-tetraphosphate pyrophosphohydrolase</fullName>
    </alternativeName>
    <alternativeName>
        <fullName evidence="7">Diadenosine tetraphosphatase</fullName>
    </alternativeName>
</protein>
<dbReference type="NCBIfam" id="TIGR00668">
    <property type="entry name" value="apaH"/>
    <property type="match status" value="1"/>
</dbReference>
<comment type="similarity">
    <text evidence="2">Belongs to the Ap4A hydrolase family.</text>
</comment>
<dbReference type="InterPro" id="IPR029052">
    <property type="entry name" value="Metallo-depent_PP-like"/>
</dbReference>
<dbReference type="RefSeq" id="WP_048690268.1">
    <property type="nucleotide sequence ID" value="NZ_KQ130484.1"/>
</dbReference>
<evidence type="ECO:0000256" key="4">
    <source>
        <dbReference type="ARBA" id="ARBA00022801"/>
    </source>
</evidence>
<dbReference type="InterPro" id="IPR004617">
    <property type="entry name" value="ApaH"/>
</dbReference>
<dbReference type="PATRIC" id="fig|1513271.3.peg.952"/>
<dbReference type="SUPFAM" id="SSF56300">
    <property type="entry name" value="Metallo-dependent phosphatases"/>
    <property type="match status" value="1"/>
</dbReference>
<dbReference type="EMBL" id="LAZL01000005">
    <property type="protein sequence ID" value="KMT66276.1"/>
    <property type="molecule type" value="Genomic_DNA"/>
</dbReference>
<dbReference type="STRING" id="1513271.XM47_04600"/>
<dbReference type="AlphaFoldDB" id="A0A0J8JNS2"/>
<proteinExistence type="inferred from homology"/>
<gene>
    <name evidence="10" type="ORF">XM47_04600</name>
</gene>
<reference evidence="10 11" key="1">
    <citation type="submission" date="2015-04" db="EMBL/GenBank/DDBJ databases">
        <title>Draft Genome Sequence of the Novel Agar-Digesting Marine Bacterium Q1.</title>
        <authorList>
            <person name="Li Y."/>
            <person name="Li D."/>
            <person name="Chen G."/>
            <person name="Du Z."/>
        </authorList>
    </citation>
    <scope>NUCLEOTIDE SEQUENCE [LARGE SCALE GENOMIC DNA]</scope>
    <source>
        <strain evidence="10 11">Q1</strain>
    </source>
</reference>
<dbReference type="OrthoDB" id="9807890at2"/>
<dbReference type="EC" id="3.6.1.41" evidence="3"/>
<dbReference type="Pfam" id="PF00149">
    <property type="entry name" value="Metallophos"/>
    <property type="match status" value="1"/>
</dbReference>
<evidence type="ECO:0000256" key="2">
    <source>
        <dbReference type="ARBA" id="ARBA00005419"/>
    </source>
</evidence>
<dbReference type="PIRSF" id="PIRSF000903">
    <property type="entry name" value="B5n-ttraPtase_sm"/>
    <property type="match status" value="1"/>
</dbReference>
<organism evidence="10 11">
    <name type="scientific">Catenovulum maritimum</name>
    <dbReference type="NCBI Taxonomy" id="1513271"/>
    <lineage>
        <taxon>Bacteria</taxon>
        <taxon>Pseudomonadati</taxon>
        <taxon>Pseudomonadota</taxon>
        <taxon>Gammaproteobacteria</taxon>
        <taxon>Alteromonadales</taxon>
        <taxon>Alteromonadaceae</taxon>
        <taxon>Catenovulum</taxon>
    </lineage>
</organism>
<dbReference type="InterPro" id="IPR004843">
    <property type="entry name" value="Calcineurin-like_PHP"/>
</dbReference>
<evidence type="ECO:0000256" key="5">
    <source>
        <dbReference type="ARBA" id="ARBA00031248"/>
    </source>
</evidence>
<dbReference type="NCBIfam" id="NF001204">
    <property type="entry name" value="PRK00166.1"/>
    <property type="match status" value="1"/>
</dbReference>
<evidence type="ECO:0000256" key="1">
    <source>
        <dbReference type="ARBA" id="ARBA00003413"/>
    </source>
</evidence>
<evidence type="ECO:0000313" key="10">
    <source>
        <dbReference type="EMBL" id="KMT66276.1"/>
    </source>
</evidence>
<evidence type="ECO:0000313" key="11">
    <source>
        <dbReference type="Proteomes" id="UP000037600"/>
    </source>
</evidence>
<evidence type="ECO:0000256" key="3">
    <source>
        <dbReference type="ARBA" id="ARBA00012506"/>
    </source>
</evidence>
<evidence type="ECO:0000259" key="9">
    <source>
        <dbReference type="Pfam" id="PF00149"/>
    </source>
</evidence>
<comment type="catalytic activity">
    <reaction evidence="8">
        <text>P(1),P(4)-bis(5'-adenosyl) tetraphosphate + H2O = 2 ADP + 2 H(+)</text>
        <dbReference type="Rhea" id="RHEA:24252"/>
        <dbReference type="ChEBI" id="CHEBI:15377"/>
        <dbReference type="ChEBI" id="CHEBI:15378"/>
        <dbReference type="ChEBI" id="CHEBI:58141"/>
        <dbReference type="ChEBI" id="CHEBI:456216"/>
        <dbReference type="EC" id="3.6.1.41"/>
    </reaction>
</comment>
<accession>A0A0J8JNS2</accession>
<comment type="function">
    <text evidence="1">Hydrolyzes diadenosine 5',5'''-P1,P4-tetraphosphate to yield ADP.</text>
</comment>
<name>A0A0J8JNS2_9ALTE</name>
<evidence type="ECO:0000256" key="8">
    <source>
        <dbReference type="ARBA" id="ARBA00049417"/>
    </source>
</evidence>
<evidence type="ECO:0000256" key="6">
    <source>
        <dbReference type="ARBA" id="ARBA00032248"/>
    </source>
</evidence>
<dbReference type="Proteomes" id="UP000037600">
    <property type="component" value="Unassembled WGS sequence"/>
</dbReference>
<feature type="domain" description="Calcineurin-like phosphoesterase" evidence="9">
    <location>
        <begin position="5"/>
        <end position="154"/>
    </location>
</feature>
<keyword evidence="4" id="KW-0378">Hydrolase</keyword>